<dbReference type="Proteomes" id="UP000608154">
    <property type="component" value="Unassembled WGS sequence"/>
</dbReference>
<comment type="caution">
    <text evidence="15">The sequence shown here is derived from an EMBL/GenBank/DDBJ whole genome shotgun (WGS) entry which is preliminary data.</text>
</comment>
<protein>
    <recommendedName>
        <fullName evidence="4 10">Enolase</fullName>
        <ecNumber evidence="3 10">4.2.1.11</ecNumber>
    </recommendedName>
    <alternativeName>
        <fullName evidence="10">2-phospho-D-glycerate hydro-lyase</fullName>
    </alternativeName>
    <alternativeName>
        <fullName evidence="10">2-phosphoglycerate dehydratase</fullName>
    </alternativeName>
</protein>
<comment type="cofactor">
    <cofactor evidence="10">
        <name>Mg(2+)</name>
        <dbReference type="ChEBI" id="CHEBI:18420"/>
    </cofactor>
    <text evidence="10">Binds a second Mg(2+) ion via substrate during catalysis.</text>
</comment>
<dbReference type="CDD" id="cd03313">
    <property type="entry name" value="enolase"/>
    <property type="match status" value="1"/>
</dbReference>
<feature type="binding site" evidence="10">
    <location>
        <position position="363"/>
    </location>
    <ligand>
        <name>(2R)-2-phosphoglycerate</name>
        <dbReference type="ChEBI" id="CHEBI:58289"/>
    </ligand>
</feature>
<evidence type="ECO:0000256" key="9">
    <source>
        <dbReference type="ARBA" id="ARBA00045763"/>
    </source>
</evidence>
<dbReference type="EC" id="4.2.1.11" evidence="3 10"/>
<dbReference type="InterPro" id="IPR036849">
    <property type="entry name" value="Enolase-like_C_sf"/>
</dbReference>
<evidence type="ECO:0000313" key="15">
    <source>
        <dbReference type="EMBL" id="GGC01714.1"/>
    </source>
</evidence>
<dbReference type="AlphaFoldDB" id="A0A916TSN6"/>
<reference evidence="15" key="1">
    <citation type="journal article" date="2014" name="Int. J. Syst. Evol. Microbiol.">
        <title>Complete genome sequence of Corynebacterium casei LMG S-19264T (=DSM 44701T), isolated from a smear-ripened cheese.</title>
        <authorList>
            <consortium name="US DOE Joint Genome Institute (JGI-PGF)"/>
            <person name="Walter F."/>
            <person name="Albersmeier A."/>
            <person name="Kalinowski J."/>
            <person name="Ruckert C."/>
        </authorList>
    </citation>
    <scope>NUCLEOTIDE SEQUENCE</scope>
    <source>
        <strain evidence="15">CGMCC 1.15095</strain>
    </source>
</reference>
<sequence length="420" mass="43749">MTVHARQILDSRGRPTVEAEVTLANGGQARASSPSGASTGKAEAVELRDGRAEAEGLGVRDAVANVKGEIANAVCGLDALDQQAIDDTMLALDGTANLSRLGGNATLAVSLAVLRAGAAARGEPLWRRVSELAGAEPSMPLPMVNILSGGLHAGRGMDVQDFLAIPVGAGSYSEALDWICRVRAEAARCCAALGLPTLLADEGGLSPGFENAEQALDLMVDAIGRAGLRAGDDVAITLDIASSSLVDAEGNYPFSRQGRVYSSAEMIEMQARWVARYPIVSIEDGLGEDDWANWPEMTRRLPGIQLVGDDLFATQPGRIARAIDADICNAALIKVNQNGTVSGTLDSVRKAREGGYAIVVSARSGETEDDYLADLAVGCGGGQIKVGSVRTSDRLAKYNQLLRIEEAGLPWAGTSGLAPL</sequence>
<reference evidence="15" key="2">
    <citation type="submission" date="2020-09" db="EMBL/GenBank/DDBJ databases">
        <authorList>
            <person name="Sun Q."/>
            <person name="Zhou Y."/>
        </authorList>
    </citation>
    <scope>NUCLEOTIDE SEQUENCE</scope>
    <source>
        <strain evidence="15">CGMCC 1.15095</strain>
    </source>
</reference>
<dbReference type="HAMAP" id="MF_00318">
    <property type="entry name" value="Enolase"/>
    <property type="match status" value="1"/>
</dbReference>
<feature type="binding site" evidence="10 12">
    <location>
        <position position="283"/>
    </location>
    <ligand>
        <name>Mg(2+)</name>
        <dbReference type="ChEBI" id="CHEBI:18420"/>
    </ligand>
</feature>
<keyword evidence="7 10" id="KW-0324">Glycolysis</keyword>
<evidence type="ECO:0000256" key="3">
    <source>
        <dbReference type="ARBA" id="ARBA00012058"/>
    </source>
</evidence>
<organism evidence="15 16">
    <name type="scientific">Novosphingobium endophyticum</name>
    <dbReference type="NCBI Taxonomy" id="1955250"/>
    <lineage>
        <taxon>Bacteria</taxon>
        <taxon>Pseudomonadati</taxon>
        <taxon>Pseudomonadota</taxon>
        <taxon>Alphaproteobacteria</taxon>
        <taxon>Sphingomonadales</taxon>
        <taxon>Sphingomonadaceae</taxon>
        <taxon>Novosphingobium</taxon>
    </lineage>
</organism>
<evidence type="ECO:0000256" key="1">
    <source>
        <dbReference type="ARBA" id="ARBA00005031"/>
    </source>
</evidence>
<evidence type="ECO:0000259" key="13">
    <source>
        <dbReference type="SMART" id="SM01192"/>
    </source>
</evidence>
<dbReference type="SFLD" id="SFLDS00001">
    <property type="entry name" value="Enolase"/>
    <property type="match status" value="1"/>
</dbReference>
<comment type="pathway">
    <text evidence="1 10">Carbohydrate degradation; glycolysis; pyruvate from D-glyceraldehyde 3-phosphate: step 4/5.</text>
</comment>
<comment type="catalytic activity">
    <reaction evidence="10">
        <text>(2R)-2-phosphoglycerate = phosphoenolpyruvate + H2O</text>
        <dbReference type="Rhea" id="RHEA:10164"/>
        <dbReference type="ChEBI" id="CHEBI:15377"/>
        <dbReference type="ChEBI" id="CHEBI:58289"/>
        <dbReference type="ChEBI" id="CHEBI:58702"/>
        <dbReference type="EC" id="4.2.1.11"/>
    </reaction>
</comment>
<comment type="function">
    <text evidence="9 10">Catalyzes the reversible conversion of 2-phosphoglycerate (2-PG) into phosphoenolpyruvate (PEP). It is essential for the degradation of carbohydrates via glycolysis.</text>
</comment>
<comment type="cofactor">
    <cofactor evidence="12">
        <name>Mg(2+)</name>
        <dbReference type="ChEBI" id="CHEBI:18420"/>
    </cofactor>
    <text evidence="12">Mg(2+) is required for catalysis and for stabilizing the dimer.</text>
</comment>
<dbReference type="Pfam" id="PF03952">
    <property type="entry name" value="Enolase_N"/>
    <property type="match status" value="1"/>
</dbReference>
<evidence type="ECO:0000256" key="12">
    <source>
        <dbReference type="PIRSR" id="PIRSR001400-3"/>
    </source>
</evidence>
<dbReference type="InterPro" id="IPR020810">
    <property type="entry name" value="Enolase_C"/>
</dbReference>
<feature type="active site" description="Proton acceptor" evidence="10 11">
    <location>
        <position position="334"/>
    </location>
</feature>
<feature type="active site" description="Proton donor" evidence="10 11">
    <location>
        <position position="202"/>
    </location>
</feature>
<dbReference type="SMART" id="SM01192">
    <property type="entry name" value="Enolase_C"/>
    <property type="match status" value="1"/>
</dbReference>
<accession>A0A916TSN6</accession>
<evidence type="ECO:0000259" key="14">
    <source>
        <dbReference type="SMART" id="SM01193"/>
    </source>
</evidence>
<keyword evidence="5 10" id="KW-0964">Secreted</keyword>
<comment type="subcellular location">
    <subcellularLocation>
        <location evidence="10">Cytoplasm</location>
    </subcellularLocation>
    <subcellularLocation>
        <location evidence="10">Secreted</location>
    </subcellularLocation>
    <subcellularLocation>
        <location evidence="10">Cell surface</location>
    </subcellularLocation>
    <text evidence="10">Fractions of enolase are present in both the cytoplasm and on the cell surface.</text>
</comment>
<dbReference type="InterPro" id="IPR000941">
    <property type="entry name" value="Enolase"/>
</dbReference>
<dbReference type="GO" id="GO:0009986">
    <property type="term" value="C:cell surface"/>
    <property type="evidence" value="ECO:0007669"/>
    <property type="project" value="UniProtKB-SubCell"/>
</dbReference>
<dbReference type="NCBIfam" id="TIGR01060">
    <property type="entry name" value="eno"/>
    <property type="match status" value="1"/>
</dbReference>
<dbReference type="SFLD" id="SFLDF00002">
    <property type="entry name" value="enolase"/>
    <property type="match status" value="1"/>
</dbReference>
<evidence type="ECO:0000256" key="2">
    <source>
        <dbReference type="ARBA" id="ARBA00009604"/>
    </source>
</evidence>
<dbReference type="PANTHER" id="PTHR11902:SF1">
    <property type="entry name" value="ENOLASE"/>
    <property type="match status" value="1"/>
</dbReference>
<keyword evidence="8 10" id="KW-0456">Lyase</keyword>
<dbReference type="GO" id="GO:0006096">
    <property type="term" value="P:glycolytic process"/>
    <property type="evidence" value="ECO:0007669"/>
    <property type="project" value="UniProtKB-UniRule"/>
</dbReference>
<dbReference type="InterPro" id="IPR029017">
    <property type="entry name" value="Enolase-like_N"/>
</dbReference>
<dbReference type="SMART" id="SM01193">
    <property type="entry name" value="Enolase_N"/>
    <property type="match status" value="1"/>
</dbReference>
<dbReference type="SUPFAM" id="SSF51604">
    <property type="entry name" value="Enolase C-terminal domain-like"/>
    <property type="match status" value="1"/>
</dbReference>
<feature type="binding site" evidence="10">
    <location>
        <position position="334"/>
    </location>
    <ligand>
        <name>(2R)-2-phosphoglycerate</name>
        <dbReference type="ChEBI" id="CHEBI:58289"/>
    </ligand>
</feature>
<evidence type="ECO:0000313" key="16">
    <source>
        <dbReference type="Proteomes" id="UP000608154"/>
    </source>
</evidence>
<evidence type="ECO:0000256" key="4">
    <source>
        <dbReference type="ARBA" id="ARBA00017068"/>
    </source>
</evidence>
<keyword evidence="10" id="KW-0963">Cytoplasm</keyword>
<dbReference type="SFLD" id="SFLDG00178">
    <property type="entry name" value="enolase"/>
    <property type="match status" value="1"/>
</dbReference>
<dbReference type="SUPFAM" id="SSF54826">
    <property type="entry name" value="Enolase N-terminal domain-like"/>
    <property type="match status" value="1"/>
</dbReference>
<evidence type="ECO:0000256" key="10">
    <source>
        <dbReference type="HAMAP-Rule" id="MF_00318"/>
    </source>
</evidence>
<feature type="binding site" evidence="10">
    <location>
        <position position="160"/>
    </location>
    <ligand>
        <name>(2R)-2-phosphoglycerate</name>
        <dbReference type="ChEBI" id="CHEBI:58289"/>
    </ligand>
</feature>
<feature type="binding site" evidence="10">
    <location>
        <position position="385"/>
    </location>
    <ligand>
        <name>(2R)-2-phosphoglycerate</name>
        <dbReference type="ChEBI" id="CHEBI:58289"/>
    </ligand>
</feature>
<feature type="binding site" evidence="10">
    <location>
        <position position="364"/>
    </location>
    <ligand>
        <name>(2R)-2-phosphoglycerate</name>
        <dbReference type="ChEBI" id="CHEBI:58289"/>
    </ligand>
</feature>
<evidence type="ECO:0000256" key="6">
    <source>
        <dbReference type="ARBA" id="ARBA00022842"/>
    </source>
</evidence>
<feature type="domain" description="Enolase C-terminal TIM barrel" evidence="13">
    <location>
        <begin position="136"/>
        <end position="419"/>
    </location>
</feature>
<dbReference type="GO" id="GO:0000287">
    <property type="term" value="F:magnesium ion binding"/>
    <property type="evidence" value="ECO:0007669"/>
    <property type="project" value="UniProtKB-UniRule"/>
</dbReference>
<dbReference type="GO" id="GO:0004634">
    <property type="term" value="F:phosphopyruvate hydratase activity"/>
    <property type="evidence" value="ECO:0007669"/>
    <property type="project" value="UniProtKB-UniRule"/>
</dbReference>
<dbReference type="GO" id="GO:0000015">
    <property type="term" value="C:phosphopyruvate hydratase complex"/>
    <property type="evidence" value="ECO:0007669"/>
    <property type="project" value="InterPro"/>
</dbReference>
<keyword evidence="10 12" id="KW-0479">Metal-binding</keyword>
<dbReference type="Pfam" id="PF00113">
    <property type="entry name" value="Enolase_C"/>
    <property type="match status" value="1"/>
</dbReference>
<dbReference type="Gene3D" id="3.20.20.120">
    <property type="entry name" value="Enolase-like C-terminal domain"/>
    <property type="match status" value="1"/>
</dbReference>
<evidence type="ECO:0000256" key="11">
    <source>
        <dbReference type="PIRSR" id="PIRSR001400-1"/>
    </source>
</evidence>
<keyword evidence="6 10" id="KW-0460">Magnesium</keyword>
<dbReference type="InterPro" id="IPR020811">
    <property type="entry name" value="Enolase_N"/>
</dbReference>
<evidence type="ECO:0000256" key="8">
    <source>
        <dbReference type="ARBA" id="ARBA00023239"/>
    </source>
</evidence>
<comment type="similarity">
    <text evidence="2 10">Belongs to the enolase family.</text>
</comment>
<evidence type="ECO:0000256" key="7">
    <source>
        <dbReference type="ARBA" id="ARBA00023152"/>
    </source>
</evidence>
<dbReference type="EMBL" id="BMHK01000011">
    <property type="protein sequence ID" value="GGC01714.1"/>
    <property type="molecule type" value="Genomic_DNA"/>
</dbReference>
<gene>
    <name evidence="10 15" type="primary">eno</name>
    <name evidence="15" type="ORF">GCM10011494_20320</name>
</gene>
<feature type="binding site" evidence="10 12">
    <location>
        <position position="309"/>
    </location>
    <ligand>
        <name>Mg(2+)</name>
        <dbReference type="ChEBI" id="CHEBI:18420"/>
    </ligand>
</feature>
<feature type="domain" description="Enolase N-terminal" evidence="14">
    <location>
        <begin position="2"/>
        <end position="129"/>
    </location>
</feature>
<dbReference type="PANTHER" id="PTHR11902">
    <property type="entry name" value="ENOLASE"/>
    <property type="match status" value="1"/>
</dbReference>
<dbReference type="Gene3D" id="3.30.390.10">
    <property type="entry name" value="Enolase-like, N-terminal domain"/>
    <property type="match status" value="1"/>
</dbReference>
<dbReference type="GO" id="GO:0005576">
    <property type="term" value="C:extracellular region"/>
    <property type="evidence" value="ECO:0007669"/>
    <property type="project" value="UniProtKB-SubCell"/>
</dbReference>
<keyword evidence="16" id="KW-1185">Reference proteome</keyword>
<name>A0A916TSN6_9SPHN</name>
<feature type="binding site" evidence="10 12">
    <location>
        <position position="239"/>
    </location>
    <ligand>
        <name>Mg(2+)</name>
        <dbReference type="ChEBI" id="CHEBI:18420"/>
    </ligand>
</feature>
<proteinExistence type="inferred from homology"/>
<dbReference type="PRINTS" id="PR00148">
    <property type="entry name" value="ENOLASE"/>
</dbReference>
<evidence type="ECO:0000256" key="5">
    <source>
        <dbReference type="ARBA" id="ARBA00022525"/>
    </source>
</evidence>
<dbReference type="PIRSF" id="PIRSF001400">
    <property type="entry name" value="Enolase"/>
    <property type="match status" value="1"/>
</dbReference>